<evidence type="ECO:0000313" key="2">
    <source>
        <dbReference type="Proteomes" id="UP000321577"/>
    </source>
</evidence>
<comment type="caution">
    <text evidence="1">The sequence shown here is derived from an EMBL/GenBank/DDBJ whole genome shotgun (WGS) entry which is preliminary data.</text>
</comment>
<name>A0A512MG45_9BACT</name>
<dbReference type="OrthoDB" id="205414at2"/>
<keyword evidence="2" id="KW-1185">Reference proteome</keyword>
<dbReference type="RefSeq" id="WP_146854847.1">
    <property type="nucleotide sequence ID" value="NZ_BKAG01000056.1"/>
</dbReference>
<dbReference type="EMBL" id="BKAG01000056">
    <property type="protein sequence ID" value="GEP45704.1"/>
    <property type="molecule type" value="Genomic_DNA"/>
</dbReference>
<dbReference type="Proteomes" id="UP000321577">
    <property type="component" value="Unassembled WGS sequence"/>
</dbReference>
<protein>
    <submittedName>
        <fullName evidence="1">Uncharacterized protein</fullName>
    </submittedName>
</protein>
<accession>A0A512MG45</accession>
<evidence type="ECO:0000313" key="1">
    <source>
        <dbReference type="EMBL" id="GEP45704.1"/>
    </source>
</evidence>
<reference evidence="1 2" key="1">
    <citation type="submission" date="2019-07" db="EMBL/GenBank/DDBJ databases">
        <title>Whole genome shotgun sequence of Brevifollis gellanilyticus NBRC 108608.</title>
        <authorList>
            <person name="Hosoyama A."/>
            <person name="Uohara A."/>
            <person name="Ohji S."/>
            <person name="Ichikawa N."/>
        </authorList>
    </citation>
    <scope>NUCLEOTIDE SEQUENCE [LARGE SCALE GENOMIC DNA]</scope>
    <source>
        <strain evidence="1 2">NBRC 108608</strain>
    </source>
</reference>
<organism evidence="1 2">
    <name type="scientific">Brevifollis gellanilyticus</name>
    <dbReference type="NCBI Taxonomy" id="748831"/>
    <lineage>
        <taxon>Bacteria</taxon>
        <taxon>Pseudomonadati</taxon>
        <taxon>Verrucomicrobiota</taxon>
        <taxon>Verrucomicrobiia</taxon>
        <taxon>Verrucomicrobiales</taxon>
        <taxon>Verrucomicrobiaceae</taxon>
    </lineage>
</organism>
<gene>
    <name evidence="1" type="ORF">BGE01nite_49950</name>
</gene>
<dbReference type="AlphaFoldDB" id="A0A512MG45"/>
<sequence>MAFSNNREASTIEGTLTQKQNGTGTILTVSTFTASRAKYSAKIKVPATLMTGTSQRFNVILPSVPQDGLPASKYPPGTGIGSMILGSDGTAKFAGILADNTPFTASAALSPANQAPLFVSLYTNKGHLAGTVNVLPSNNPGYDTYGVNYLWNRPAQPPPAKVQWYPEGWPNGIILDMVGAQYKVPAATLNQSVIPGLGPVHSTNGNATLTFMDGLLSSTRNYAVNITTKDAVTPLPLKTKDFTLTLTKTTGEISGTFTHTDTKKPAFKATTIQKPGDYQGTYGFFMSVPPDKTSTNGEGGSVMLLPGALAAP</sequence>
<proteinExistence type="predicted"/>